<evidence type="ECO:0000259" key="1">
    <source>
        <dbReference type="Pfam" id="PF14534"/>
    </source>
</evidence>
<dbReference type="Pfam" id="PF14534">
    <property type="entry name" value="DUF4440"/>
    <property type="match status" value="1"/>
</dbReference>
<name>A0ABY8V119_9BACI</name>
<dbReference type="EMBL" id="CP126446">
    <property type="protein sequence ID" value="WIF99320.1"/>
    <property type="molecule type" value="Genomic_DNA"/>
</dbReference>
<dbReference type="InterPro" id="IPR027843">
    <property type="entry name" value="DUF4440"/>
</dbReference>
<organism evidence="2 3">
    <name type="scientific">Pontibacillus chungwhensis</name>
    <dbReference type="NCBI Taxonomy" id="265426"/>
    <lineage>
        <taxon>Bacteria</taxon>
        <taxon>Bacillati</taxon>
        <taxon>Bacillota</taxon>
        <taxon>Bacilli</taxon>
        <taxon>Bacillales</taxon>
        <taxon>Bacillaceae</taxon>
        <taxon>Pontibacillus</taxon>
    </lineage>
</organism>
<reference evidence="2 3" key="1">
    <citation type="submission" date="2023-05" db="EMBL/GenBank/DDBJ databases">
        <title>Comparative genomics reveals the evidence of polycyclic aromatic hydrocarbons degradation in moderately halophilic genus Pontibacillus.</title>
        <authorList>
            <person name="Yang H."/>
            <person name="Qian Z."/>
        </authorList>
    </citation>
    <scope>NUCLEOTIDE SEQUENCE [LARGE SCALE GENOMIC DNA]</scope>
    <source>
        <strain evidence="3">HN14</strain>
    </source>
</reference>
<evidence type="ECO:0000313" key="2">
    <source>
        <dbReference type="EMBL" id="WIF99320.1"/>
    </source>
</evidence>
<dbReference type="SUPFAM" id="SSF54427">
    <property type="entry name" value="NTF2-like"/>
    <property type="match status" value="1"/>
</dbReference>
<proteinExistence type="predicted"/>
<protein>
    <submittedName>
        <fullName evidence="2">DUF4440 domain-containing protein</fullName>
    </submittedName>
</protein>
<accession>A0ABY8V119</accession>
<dbReference type="InterPro" id="IPR032710">
    <property type="entry name" value="NTF2-like_dom_sf"/>
</dbReference>
<dbReference type="Proteomes" id="UP001236652">
    <property type="component" value="Chromosome"/>
</dbReference>
<gene>
    <name evidence="2" type="ORF">QNI29_06590</name>
</gene>
<feature type="domain" description="DUF4440" evidence="1">
    <location>
        <begin position="11"/>
        <end position="110"/>
    </location>
</feature>
<keyword evidence="3" id="KW-1185">Reference proteome</keyword>
<dbReference type="Gene3D" id="3.10.450.50">
    <property type="match status" value="1"/>
</dbReference>
<evidence type="ECO:0000313" key="3">
    <source>
        <dbReference type="Proteomes" id="UP001236652"/>
    </source>
</evidence>
<dbReference type="RefSeq" id="WP_231418066.1">
    <property type="nucleotide sequence ID" value="NZ_CP126446.1"/>
</dbReference>
<sequence>MNNQKSLQDHLHSLENALLQADVRKSSEQLSALLADDFIEYSSTGKIYDKENILTRLPGEDDPGIVMRDFKVKSLSSTSALATFKVFIESTQKHSLRSSVWTLNNGQWQMTFHQGTVTDLYE</sequence>